<protein>
    <submittedName>
        <fullName evidence="1">Uncharacterized protein</fullName>
    </submittedName>
</protein>
<dbReference type="AlphaFoldDB" id="A0A927RGD7"/>
<name>A0A927RGD7_9ACTN</name>
<gene>
    <name evidence="1" type="ORF">HEB94_000974</name>
</gene>
<evidence type="ECO:0000313" key="2">
    <source>
        <dbReference type="Proteomes" id="UP000638648"/>
    </source>
</evidence>
<dbReference type="EMBL" id="JADBEM010000001">
    <property type="protein sequence ID" value="MBE1604126.1"/>
    <property type="molecule type" value="Genomic_DNA"/>
</dbReference>
<proteinExistence type="predicted"/>
<dbReference type="Proteomes" id="UP000638648">
    <property type="component" value="Unassembled WGS sequence"/>
</dbReference>
<keyword evidence="2" id="KW-1185">Reference proteome</keyword>
<organism evidence="1 2">
    <name type="scientific">Actinopolymorpha pittospori</name>
    <dbReference type="NCBI Taxonomy" id="648752"/>
    <lineage>
        <taxon>Bacteria</taxon>
        <taxon>Bacillati</taxon>
        <taxon>Actinomycetota</taxon>
        <taxon>Actinomycetes</taxon>
        <taxon>Propionibacteriales</taxon>
        <taxon>Actinopolymorphaceae</taxon>
        <taxon>Actinopolymorpha</taxon>
    </lineage>
</organism>
<evidence type="ECO:0000313" key="1">
    <source>
        <dbReference type="EMBL" id="MBE1604126.1"/>
    </source>
</evidence>
<dbReference type="RefSeq" id="WP_238363310.1">
    <property type="nucleotide sequence ID" value="NZ_BAABJL010000072.1"/>
</dbReference>
<sequence>MILGADGLEDADAHLADLGRDGDPLFLDVGLVDRSGLDVVEHLTGPLGPELVQEGGLGGVGELLRRRLQNVLAHGAAFLWCRQQDSAALGFVTRRHEYLARVVRPSWFIPRHRSRAFPPWQP</sequence>
<reference evidence="1" key="1">
    <citation type="submission" date="2020-10" db="EMBL/GenBank/DDBJ databases">
        <title>Sequencing the genomes of 1000 actinobacteria strains.</title>
        <authorList>
            <person name="Klenk H.-P."/>
        </authorList>
    </citation>
    <scope>NUCLEOTIDE SEQUENCE</scope>
    <source>
        <strain evidence="1">DSM 45354</strain>
    </source>
</reference>
<accession>A0A927RGD7</accession>
<comment type="caution">
    <text evidence="1">The sequence shown here is derived from an EMBL/GenBank/DDBJ whole genome shotgun (WGS) entry which is preliminary data.</text>
</comment>